<dbReference type="EMBL" id="JAPJUH010000001">
    <property type="protein sequence ID" value="MCX3263544.1"/>
    <property type="molecule type" value="Genomic_DNA"/>
</dbReference>
<reference evidence="2" key="1">
    <citation type="submission" date="2022-11" db="EMBL/GenBank/DDBJ databases">
        <authorList>
            <person name="Graham C."/>
            <person name="Newman J.D."/>
        </authorList>
    </citation>
    <scope>NUCLEOTIDE SEQUENCE</scope>
    <source>
        <strain evidence="2">DSM 19486</strain>
    </source>
</reference>
<dbReference type="SUPFAM" id="SSF55729">
    <property type="entry name" value="Acyl-CoA N-acyltransferases (Nat)"/>
    <property type="match status" value="1"/>
</dbReference>
<accession>A0A9X3DA95</accession>
<proteinExistence type="predicted"/>
<dbReference type="Gene3D" id="3.40.630.30">
    <property type="match status" value="1"/>
</dbReference>
<evidence type="ECO:0000313" key="2">
    <source>
        <dbReference type="EMBL" id="MCX3263544.1"/>
    </source>
</evidence>
<dbReference type="GO" id="GO:0016747">
    <property type="term" value="F:acyltransferase activity, transferring groups other than amino-acyl groups"/>
    <property type="evidence" value="ECO:0007669"/>
    <property type="project" value="InterPro"/>
</dbReference>
<evidence type="ECO:0000259" key="1">
    <source>
        <dbReference type="Pfam" id="PF13302"/>
    </source>
</evidence>
<name>A0A9X3DA95_9SPHI</name>
<feature type="domain" description="N-acetyltransferase" evidence="1">
    <location>
        <begin position="28"/>
        <end position="167"/>
    </location>
</feature>
<comment type="caution">
    <text evidence="2">The sequence shown here is derived from an EMBL/GenBank/DDBJ whole genome shotgun (WGS) entry which is preliminary data.</text>
</comment>
<dbReference type="InterPro" id="IPR016181">
    <property type="entry name" value="Acyl_CoA_acyltransferase"/>
</dbReference>
<sequence length="193" mass="22272">MDKVANTSRAKKMANISFNPFPVLQSERLTLRQLSLTDQQDVFALRADKEINQFLDRKPAETIEDAIRFINVINANIKKNISVYWAITLTETREFVGTICLFDFSNDKTSVEIGYELLKRFQGRGIMSEAIEKVINYVFKVLKFQKILAVTHYQNYASAKLLTKYNFLPSKDIDNQQIDFNTFTLTNAHLTSL</sequence>
<gene>
    <name evidence="2" type="ORF">OQZ29_02250</name>
</gene>
<dbReference type="AlphaFoldDB" id="A0A9X3DA95"/>
<dbReference type="InterPro" id="IPR000182">
    <property type="entry name" value="GNAT_dom"/>
</dbReference>
<dbReference type="InterPro" id="IPR051531">
    <property type="entry name" value="N-acetyltransferase"/>
</dbReference>
<dbReference type="RefSeq" id="WP_010599560.1">
    <property type="nucleotide sequence ID" value="NZ_JAPJUH010000001.1"/>
</dbReference>
<organism evidence="2 3">
    <name type="scientific">Pedobacter agri</name>
    <dbReference type="NCBI Taxonomy" id="454586"/>
    <lineage>
        <taxon>Bacteria</taxon>
        <taxon>Pseudomonadati</taxon>
        <taxon>Bacteroidota</taxon>
        <taxon>Sphingobacteriia</taxon>
        <taxon>Sphingobacteriales</taxon>
        <taxon>Sphingobacteriaceae</taxon>
        <taxon>Pedobacter</taxon>
    </lineage>
</organism>
<dbReference type="PANTHER" id="PTHR43792">
    <property type="entry name" value="GNAT FAMILY, PUTATIVE (AFU_ORTHOLOGUE AFUA_3G00765)-RELATED-RELATED"/>
    <property type="match status" value="1"/>
</dbReference>
<protein>
    <submittedName>
        <fullName evidence="2">GNAT family N-acetyltransferase</fullName>
    </submittedName>
</protein>
<dbReference type="Pfam" id="PF13302">
    <property type="entry name" value="Acetyltransf_3"/>
    <property type="match status" value="1"/>
</dbReference>
<keyword evidence="3" id="KW-1185">Reference proteome</keyword>
<dbReference type="Proteomes" id="UP001142592">
    <property type="component" value="Unassembled WGS sequence"/>
</dbReference>
<evidence type="ECO:0000313" key="3">
    <source>
        <dbReference type="Proteomes" id="UP001142592"/>
    </source>
</evidence>